<evidence type="ECO:0000313" key="5">
    <source>
        <dbReference type="EMBL" id="KAI6661614.1"/>
    </source>
</evidence>
<feature type="domain" description="BRCT" evidence="4">
    <location>
        <begin position="833"/>
        <end position="924"/>
    </location>
</feature>
<dbReference type="Pfam" id="PF00533">
    <property type="entry name" value="BRCT"/>
    <property type="match status" value="1"/>
</dbReference>
<dbReference type="CDD" id="cd17707">
    <property type="entry name" value="BRCT_XRCC1_rpt2"/>
    <property type="match status" value="1"/>
</dbReference>
<keyword evidence="1" id="KW-0040">ANK repeat</keyword>
<dbReference type="SMART" id="SM00292">
    <property type="entry name" value="BRCT"/>
    <property type="match status" value="2"/>
</dbReference>
<feature type="transmembrane region" description="Helical" evidence="3">
    <location>
        <begin position="288"/>
        <end position="305"/>
    </location>
</feature>
<reference evidence="5 6" key="1">
    <citation type="journal article" date="2023" name="BMC Biol.">
        <title>The compact genome of the sponge Oopsacas minuta (Hexactinellida) is lacking key metazoan core genes.</title>
        <authorList>
            <person name="Santini S."/>
            <person name="Schenkelaars Q."/>
            <person name="Jourda C."/>
            <person name="Duchesne M."/>
            <person name="Belahbib H."/>
            <person name="Rocher C."/>
            <person name="Selva M."/>
            <person name="Riesgo A."/>
            <person name="Vervoort M."/>
            <person name="Leys S.P."/>
            <person name="Kodjabachian L."/>
            <person name="Le Bivic A."/>
            <person name="Borchiellini C."/>
            <person name="Claverie J.M."/>
            <person name="Renard E."/>
        </authorList>
    </citation>
    <scope>NUCLEOTIDE SEQUENCE [LARGE SCALE GENOMIC DNA]</scope>
    <source>
        <strain evidence="5">SPO-2</strain>
    </source>
</reference>
<evidence type="ECO:0000259" key="4">
    <source>
        <dbReference type="PROSITE" id="PS50172"/>
    </source>
</evidence>
<dbReference type="EMBL" id="JAKMXF010000011">
    <property type="protein sequence ID" value="KAI6661614.1"/>
    <property type="molecule type" value="Genomic_DNA"/>
</dbReference>
<dbReference type="GO" id="GO:0000012">
    <property type="term" value="P:single strand break repair"/>
    <property type="evidence" value="ECO:0007669"/>
    <property type="project" value="InterPro"/>
</dbReference>
<dbReference type="PANTHER" id="PTHR11370:SF5">
    <property type="entry name" value="DNA REPAIR PROTEIN XRCC1"/>
    <property type="match status" value="1"/>
</dbReference>
<dbReference type="SUPFAM" id="SSF52113">
    <property type="entry name" value="BRCT domain"/>
    <property type="match status" value="2"/>
</dbReference>
<dbReference type="PROSITE" id="PS50172">
    <property type="entry name" value="BRCT"/>
    <property type="match status" value="2"/>
</dbReference>
<dbReference type="Proteomes" id="UP001165289">
    <property type="component" value="Unassembled WGS sequence"/>
</dbReference>
<sequence length="927" mass="105036">MSGNSDFHTLQSFDPNYKDSYGLSALHWFILAVINTNKSVKVNYKTIVSFLNAGFIVDFESEFGFTPLCMAQLYTIQRFDDLHIPEFLVQFPHISQANMMGGLNPILRDVCLILMDHGATLKTNVHNFSPLTYTQLYHHIHPGAQDILFIHYPLDFKLQELYKLSLLKALTPEKNYRALLRAVVKHGISFPHQPANIELSLESIVRILIQILKCFGLKAFASIYNLPSYHCRESIDEIVSFRGNELEIIGAISWFLNITYPQSTVNLKRYPLKFGNTTYQLKMRKNHVIFLLLTIFIGLWEILVHRDEGNVALVSLLSKELKSEIVLHILISTKESWVKAQTFGNRTSKYFKRFLSLIHDKVWYSVANLMSCQVNSRIKELGYTPLHIAAHSRDTEMIIFLLQKLGAYPYTISYDGLRFYDTMLASGMCELKLSSIVSVSHEEPSFPASNLLQSQTYKKWKVPSGTKQGSVIIQLDSMQQIESIDIGNEGSSFIEILVGRSADPDNFEVLVPTSAVMSPADSKAWKNCNVVKMFSKDKMNTVTVNQKWDRVKIVCHQHYNSSNPFGLSFIKLRSADKSADPTLKKVDSFGQFKMKEDSSPILSPGSIFFSAKDKQESKQDISMAAKARDSCNSPVGSEIKVEAGALRIETKDDKMVTKPIDTSQILECVIFALSGFKNPLRAEIRDKATQLGAKYEADWSEKCTHLLCAFKNTPKYKQVLKSKASCIIKPDWLDDCISTKQRLSIKPYLLADINEPARSFPKLASLKKPRKVAKTDPISYSTDELSDAEDMDWQKSDDISRSKGSDSDSAYDASTDEEIIQKPKKKVELDLMNLPNFLEQCVIFVYGDFTEVEHKTMTRYVIAYGGHISEYMSENVTHVISATAWDDNFDTALSNNSSLQFVRPAWLFACHAQQKLTPHQKYAIAPV</sequence>
<keyword evidence="3" id="KW-0812">Transmembrane</keyword>
<dbReference type="InterPro" id="IPR036420">
    <property type="entry name" value="BRCT_dom_sf"/>
</dbReference>
<evidence type="ECO:0000313" key="6">
    <source>
        <dbReference type="Proteomes" id="UP001165289"/>
    </source>
</evidence>
<dbReference type="Gene3D" id="2.60.120.260">
    <property type="entry name" value="Galactose-binding domain-like"/>
    <property type="match status" value="1"/>
</dbReference>
<dbReference type="InterPro" id="IPR002110">
    <property type="entry name" value="Ankyrin_rpt"/>
</dbReference>
<dbReference type="SUPFAM" id="SSF49785">
    <property type="entry name" value="Galactose-binding domain-like"/>
    <property type="match status" value="1"/>
</dbReference>
<dbReference type="PROSITE" id="PS50297">
    <property type="entry name" value="ANK_REP_REGION"/>
    <property type="match status" value="1"/>
</dbReference>
<feature type="compositionally biased region" description="Basic and acidic residues" evidence="2">
    <location>
        <begin position="792"/>
        <end position="806"/>
    </location>
</feature>
<dbReference type="InterPro" id="IPR036770">
    <property type="entry name" value="Ankyrin_rpt-contain_sf"/>
</dbReference>
<name>A0AAV7KNR5_9METZ</name>
<dbReference type="Pfam" id="PF00023">
    <property type="entry name" value="Ank"/>
    <property type="match status" value="1"/>
</dbReference>
<dbReference type="SUPFAM" id="SSF48403">
    <property type="entry name" value="Ankyrin repeat"/>
    <property type="match status" value="1"/>
</dbReference>
<organism evidence="5 6">
    <name type="scientific">Oopsacas minuta</name>
    <dbReference type="NCBI Taxonomy" id="111878"/>
    <lineage>
        <taxon>Eukaryota</taxon>
        <taxon>Metazoa</taxon>
        <taxon>Porifera</taxon>
        <taxon>Hexactinellida</taxon>
        <taxon>Hexasterophora</taxon>
        <taxon>Lyssacinosida</taxon>
        <taxon>Leucopsacidae</taxon>
        <taxon>Oopsacas</taxon>
    </lineage>
</organism>
<dbReference type="AlphaFoldDB" id="A0AAV7KNR5"/>
<feature type="region of interest" description="Disordered" evidence="2">
    <location>
        <begin position="783"/>
        <end position="817"/>
    </location>
</feature>
<comment type="caution">
    <text evidence="5">The sequence shown here is derived from an EMBL/GenBank/DDBJ whole genome shotgun (WGS) entry which is preliminary data.</text>
</comment>
<keyword evidence="6" id="KW-1185">Reference proteome</keyword>
<dbReference type="InterPro" id="IPR008979">
    <property type="entry name" value="Galactose-bd-like_sf"/>
</dbReference>
<keyword evidence="3" id="KW-0472">Membrane</keyword>
<dbReference type="Pfam" id="PF01834">
    <property type="entry name" value="XRCC1_N"/>
    <property type="match status" value="1"/>
</dbReference>
<dbReference type="FunFam" id="2.60.120.260:FF:000025">
    <property type="entry name" value="DNA repair protein XRCC1 isoform X1"/>
    <property type="match status" value="1"/>
</dbReference>
<protein>
    <submittedName>
        <fullName evidence="5">DNA repair protein XRCC1-like</fullName>
    </submittedName>
</protein>
<dbReference type="Gene3D" id="3.40.50.10190">
    <property type="entry name" value="BRCT domain"/>
    <property type="match status" value="2"/>
</dbReference>
<dbReference type="Pfam" id="PF16589">
    <property type="entry name" value="BRCT_2"/>
    <property type="match status" value="1"/>
</dbReference>
<dbReference type="GO" id="GO:0006284">
    <property type="term" value="P:base-excision repair"/>
    <property type="evidence" value="ECO:0007669"/>
    <property type="project" value="TreeGrafter"/>
</dbReference>
<feature type="transmembrane region" description="Helical" evidence="3">
    <location>
        <begin position="20"/>
        <end position="37"/>
    </location>
</feature>
<gene>
    <name evidence="5" type="ORF">LOD99_13487</name>
</gene>
<dbReference type="InterPro" id="IPR001357">
    <property type="entry name" value="BRCT_dom"/>
</dbReference>
<accession>A0AAV7KNR5</accession>
<proteinExistence type="predicted"/>
<dbReference type="GO" id="GO:0005634">
    <property type="term" value="C:nucleus"/>
    <property type="evidence" value="ECO:0007669"/>
    <property type="project" value="InterPro"/>
</dbReference>
<dbReference type="InterPro" id="IPR002706">
    <property type="entry name" value="Xrcc1_N"/>
</dbReference>
<feature type="domain" description="BRCT" evidence="4">
    <location>
        <begin position="661"/>
        <end position="750"/>
    </location>
</feature>
<dbReference type="GO" id="GO:0003684">
    <property type="term" value="F:damaged DNA binding"/>
    <property type="evidence" value="ECO:0007669"/>
    <property type="project" value="InterPro"/>
</dbReference>
<evidence type="ECO:0000256" key="2">
    <source>
        <dbReference type="SAM" id="MobiDB-lite"/>
    </source>
</evidence>
<dbReference type="PROSITE" id="PS50088">
    <property type="entry name" value="ANK_REPEAT"/>
    <property type="match status" value="1"/>
</dbReference>
<feature type="repeat" description="ANK" evidence="1">
    <location>
        <begin position="381"/>
        <end position="407"/>
    </location>
</feature>
<evidence type="ECO:0000256" key="3">
    <source>
        <dbReference type="SAM" id="Phobius"/>
    </source>
</evidence>
<evidence type="ECO:0000256" key="1">
    <source>
        <dbReference type="PROSITE-ProRule" id="PRU00023"/>
    </source>
</evidence>
<keyword evidence="3" id="KW-1133">Transmembrane helix</keyword>
<dbReference type="Gene3D" id="1.25.40.20">
    <property type="entry name" value="Ankyrin repeat-containing domain"/>
    <property type="match status" value="1"/>
</dbReference>
<dbReference type="PANTHER" id="PTHR11370">
    <property type="entry name" value="DNA-REPAIR PROTEIN XRCC1"/>
    <property type="match status" value="1"/>
</dbReference>